<dbReference type="Gene3D" id="3.10.580.10">
    <property type="entry name" value="CBS-domain"/>
    <property type="match status" value="1"/>
</dbReference>
<dbReference type="InterPro" id="IPR038763">
    <property type="entry name" value="DHH_sf"/>
</dbReference>
<gene>
    <name evidence="10" type="ORF">IAB28_10065</name>
</gene>
<dbReference type="InterPro" id="IPR010766">
    <property type="entry name" value="DRTGG"/>
</dbReference>
<dbReference type="EC" id="3.6.1.1" evidence="2"/>
<evidence type="ECO:0000256" key="3">
    <source>
        <dbReference type="ARBA" id="ARBA00022723"/>
    </source>
</evidence>
<dbReference type="InterPro" id="IPR000644">
    <property type="entry name" value="CBS_dom"/>
</dbReference>
<dbReference type="InterPro" id="IPR046342">
    <property type="entry name" value="CBS_dom_sf"/>
</dbReference>
<dbReference type="PROSITE" id="PS51371">
    <property type="entry name" value="CBS"/>
    <property type="match status" value="2"/>
</dbReference>
<dbReference type="Pfam" id="PF07085">
    <property type="entry name" value="DRTGG"/>
    <property type="match status" value="1"/>
</dbReference>
<keyword evidence="5" id="KW-0464">Manganese</keyword>
<keyword evidence="4 10" id="KW-0378">Hydrolase</keyword>
<name>A0A9D1A6B1_9FIRM</name>
<dbReference type="SUPFAM" id="SSF64182">
    <property type="entry name" value="DHH phosphoesterases"/>
    <property type="match status" value="1"/>
</dbReference>
<evidence type="ECO:0000256" key="8">
    <source>
        <dbReference type="PROSITE-ProRule" id="PRU00703"/>
    </source>
</evidence>
<evidence type="ECO:0000256" key="5">
    <source>
        <dbReference type="ARBA" id="ARBA00023211"/>
    </source>
</evidence>
<dbReference type="PANTHER" id="PTHR12112:SF22">
    <property type="entry name" value="MANGANESE-DEPENDENT INORGANIC PYROPHOSPHATASE-RELATED"/>
    <property type="match status" value="1"/>
</dbReference>
<dbReference type="Proteomes" id="UP000824250">
    <property type="component" value="Unassembled WGS sequence"/>
</dbReference>
<dbReference type="SUPFAM" id="SSF54631">
    <property type="entry name" value="CBS-domain pair"/>
    <property type="match status" value="1"/>
</dbReference>
<keyword evidence="3" id="KW-0479">Metal-binding</keyword>
<evidence type="ECO:0000313" key="11">
    <source>
        <dbReference type="Proteomes" id="UP000824250"/>
    </source>
</evidence>
<proteinExistence type="predicted"/>
<dbReference type="GO" id="GO:0046872">
    <property type="term" value="F:metal ion binding"/>
    <property type="evidence" value="ECO:0007669"/>
    <property type="project" value="UniProtKB-KW"/>
</dbReference>
<dbReference type="AlphaFoldDB" id="A0A9D1A6B1"/>
<dbReference type="NCBIfam" id="NF011443">
    <property type="entry name" value="PRK14869.1-5"/>
    <property type="match status" value="1"/>
</dbReference>
<keyword evidence="8" id="KW-0129">CBS domain</keyword>
<comment type="catalytic activity">
    <reaction evidence="7">
        <text>diphosphate + H2O = 2 phosphate + H(+)</text>
        <dbReference type="Rhea" id="RHEA:24576"/>
        <dbReference type="ChEBI" id="CHEBI:15377"/>
        <dbReference type="ChEBI" id="CHEBI:15378"/>
        <dbReference type="ChEBI" id="CHEBI:33019"/>
        <dbReference type="ChEBI" id="CHEBI:43474"/>
        <dbReference type="EC" id="3.6.1.1"/>
    </reaction>
</comment>
<dbReference type="InterPro" id="IPR004097">
    <property type="entry name" value="DHHA2"/>
</dbReference>
<dbReference type="Gene3D" id="3.90.1640.10">
    <property type="entry name" value="inorganic pyrophosphatase (n-terminal core)"/>
    <property type="match status" value="1"/>
</dbReference>
<feature type="domain" description="CBS" evidence="9">
    <location>
        <begin position="78"/>
        <end position="134"/>
    </location>
</feature>
<evidence type="ECO:0000256" key="7">
    <source>
        <dbReference type="ARBA" id="ARBA00047820"/>
    </source>
</evidence>
<dbReference type="Pfam" id="PF01368">
    <property type="entry name" value="DHH"/>
    <property type="match status" value="1"/>
</dbReference>
<evidence type="ECO:0000256" key="6">
    <source>
        <dbReference type="ARBA" id="ARBA00032535"/>
    </source>
</evidence>
<dbReference type="GO" id="GO:0005737">
    <property type="term" value="C:cytoplasm"/>
    <property type="evidence" value="ECO:0007669"/>
    <property type="project" value="InterPro"/>
</dbReference>
<dbReference type="NCBIfam" id="NF011442">
    <property type="entry name" value="PRK14869.1-4"/>
    <property type="match status" value="1"/>
</dbReference>
<dbReference type="Gene3D" id="3.40.1390.20">
    <property type="entry name" value="HprK N-terminal domain-like"/>
    <property type="match status" value="1"/>
</dbReference>
<dbReference type="Pfam" id="PF00571">
    <property type="entry name" value="CBS"/>
    <property type="match status" value="2"/>
</dbReference>
<dbReference type="EMBL" id="DVGC01000058">
    <property type="protein sequence ID" value="HIR06290.1"/>
    <property type="molecule type" value="Genomic_DNA"/>
</dbReference>
<dbReference type="Pfam" id="PF02833">
    <property type="entry name" value="DHHA2"/>
    <property type="match status" value="1"/>
</dbReference>
<evidence type="ECO:0000256" key="1">
    <source>
        <dbReference type="ARBA" id="ARBA00001936"/>
    </source>
</evidence>
<dbReference type="SMART" id="SM00116">
    <property type="entry name" value="CBS"/>
    <property type="match status" value="2"/>
</dbReference>
<protein>
    <recommendedName>
        <fullName evidence="2">inorganic diphosphatase</fullName>
        <ecNumber evidence="2">3.6.1.1</ecNumber>
    </recommendedName>
    <alternativeName>
        <fullName evidence="6">Pyrophosphate phospho-hydrolase</fullName>
    </alternativeName>
</protein>
<evidence type="ECO:0000259" key="9">
    <source>
        <dbReference type="PROSITE" id="PS51371"/>
    </source>
</evidence>
<dbReference type="Gene3D" id="3.10.310.20">
    <property type="entry name" value="DHHA2 domain"/>
    <property type="match status" value="1"/>
</dbReference>
<reference evidence="10" key="2">
    <citation type="journal article" date="2021" name="PeerJ">
        <title>Extensive microbial diversity within the chicken gut microbiome revealed by metagenomics and culture.</title>
        <authorList>
            <person name="Gilroy R."/>
            <person name="Ravi A."/>
            <person name="Getino M."/>
            <person name="Pursley I."/>
            <person name="Horton D.L."/>
            <person name="Alikhan N.F."/>
            <person name="Baker D."/>
            <person name="Gharbi K."/>
            <person name="Hall N."/>
            <person name="Watson M."/>
            <person name="Adriaenssens E.M."/>
            <person name="Foster-Nyarko E."/>
            <person name="Jarju S."/>
            <person name="Secka A."/>
            <person name="Antonio M."/>
            <person name="Oren A."/>
            <person name="Chaudhuri R.R."/>
            <person name="La Ragione R."/>
            <person name="Hildebrand F."/>
            <person name="Pallen M.J."/>
        </authorList>
    </citation>
    <scope>NUCLEOTIDE SEQUENCE</scope>
    <source>
        <strain evidence="10">CHK180-2868</strain>
    </source>
</reference>
<sequence>MSDRNGQKTLVLGHRNPDTDSICSAICYANLKKRLTGEEYEPCRAGNLNPETQFVLKYFKVDAPQLVENVRTQVKDIEIRKTKGVNRGISLKNAWSLMQENNVVTLPCVTDDGLLEGVITIGDITKSYMNLYDSSIISKACTKYANILDTLDGTMVIGDAESYFDKGKVLIAAANPDLMENYIEKHDLVILGNRYESQLCAIEMEASCIIVCEGAGVSLTIRKLAQERGCTVITTPYDTYTTARLINQSMPISYFMTTEKIITFSEEDFLDDIREIMASKRHRDFPIMNSEGKYLGMISRRNLLGARGKSIILVDHNEKTQAVEGIESADIKEIIDHHRLGTVETMSPVFFRNQPLGCTATIIYQMYRENNIKIDKKTAGLLCSAIISDTLLFRSPTCTEVDKEAGLALAEIAGVEIETYAIKMFAAASNLKGKSDEDIFYQDFKRFTVGKSVFGIGQITSLNAAELEELKGRMLAYCEKAREQHNADMMFFMLTNILTESTDVLCVGQGAEQLVASAFRIADEEEGGMEKRDGIVFLPGVVSRKKQLAPQIIMALQQ</sequence>
<dbReference type="SMART" id="SM01131">
    <property type="entry name" value="DHHA2"/>
    <property type="match status" value="1"/>
</dbReference>
<dbReference type="PANTHER" id="PTHR12112">
    <property type="entry name" value="BNIP - RELATED"/>
    <property type="match status" value="1"/>
</dbReference>
<dbReference type="GO" id="GO:0004427">
    <property type="term" value="F:inorganic diphosphate phosphatase activity"/>
    <property type="evidence" value="ECO:0007669"/>
    <property type="project" value="UniProtKB-EC"/>
</dbReference>
<reference evidence="10" key="1">
    <citation type="submission" date="2020-10" db="EMBL/GenBank/DDBJ databases">
        <authorList>
            <person name="Gilroy R."/>
        </authorList>
    </citation>
    <scope>NUCLEOTIDE SEQUENCE</scope>
    <source>
        <strain evidence="10">CHK180-2868</strain>
    </source>
</reference>
<evidence type="ECO:0000313" key="10">
    <source>
        <dbReference type="EMBL" id="HIR06290.1"/>
    </source>
</evidence>
<organism evidence="10 11">
    <name type="scientific">Candidatus Copromonas faecavium</name>
    <name type="common">nom. illeg.</name>
    <dbReference type="NCBI Taxonomy" id="2840740"/>
    <lineage>
        <taxon>Bacteria</taxon>
        <taxon>Bacillati</taxon>
        <taxon>Bacillota</taxon>
        <taxon>Clostridia</taxon>
        <taxon>Lachnospirales</taxon>
        <taxon>Lachnospiraceae</taxon>
        <taxon>Candidatus Copromonas (nom. illeg.)</taxon>
    </lineage>
</organism>
<dbReference type="FunFam" id="3.90.1640.10:FF:000001">
    <property type="entry name" value="Probable manganese-dependent inorganic pyrophosphatase"/>
    <property type="match status" value="1"/>
</dbReference>
<dbReference type="InterPro" id="IPR001667">
    <property type="entry name" value="DDH_dom"/>
</dbReference>
<dbReference type="InterPro" id="IPR038222">
    <property type="entry name" value="DHHA2_dom_sf"/>
</dbReference>
<dbReference type="SUPFAM" id="SSF75138">
    <property type="entry name" value="HprK N-terminal domain-like"/>
    <property type="match status" value="1"/>
</dbReference>
<feature type="domain" description="CBS" evidence="9">
    <location>
        <begin position="256"/>
        <end position="313"/>
    </location>
</feature>
<dbReference type="InterPro" id="IPR028979">
    <property type="entry name" value="Ser_kin/Pase_Hpr-like_N_sf"/>
</dbReference>
<comment type="caution">
    <text evidence="10">The sequence shown here is derived from an EMBL/GenBank/DDBJ whole genome shotgun (WGS) entry which is preliminary data.</text>
</comment>
<comment type="cofactor">
    <cofactor evidence="1">
        <name>Mn(2+)</name>
        <dbReference type="ChEBI" id="CHEBI:29035"/>
    </cofactor>
</comment>
<evidence type="ECO:0000256" key="2">
    <source>
        <dbReference type="ARBA" id="ARBA00012146"/>
    </source>
</evidence>
<evidence type="ECO:0000256" key="4">
    <source>
        <dbReference type="ARBA" id="ARBA00022801"/>
    </source>
</evidence>
<accession>A0A9D1A6B1</accession>